<dbReference type="AlphaFoldDB" id="A0A5J6SXL7"/>
<accession>A0A5J6SXL7</accession>
<proteinExistence type="predicted"/>
<name>A0A5J6SXL7_9BACI</name>
<dbReference type="Proteomes" id="UP000325517">
    <property type="component" value="Chromosome"/>
</dbReference>
<evidence type="ECO:0000313" key="1">
    <source>
        <dbReference type="EMBL" id="QFG01058.1"/>
    </source>
</evidence>
<reference evidence="1 2" key="1">
    <citation type="submission" date="2018-07" db="EMBL/GenBank/DDBJ databases">
        <title>Complete genome sequence of Psychrobacillus sp. PB01, isolated from iceberg, and comparative genome analysis of Psychrobacillus strains.</title>
        <authorList>
            <person name="Lee P.C."/>
        </authorList>
    </citation>
    <scope>NUCLEOTIDE SEQUENCE [LARGE SCALE GENOMIC DNA]</scope>
    <source>
        <strain evidence="1 2">PB01</strain>
    </source>
</reference>
<sequence length="19" mass="2319">MVYELQKKVYLICMKTCKP</sequence>
<evidence type="ECO:0000313" key="2">
    <source>
        <dbReference type="Proteomes" id="UP000325517"/>
    </source>
</evidence>
<dbReference type="KEGG" id="psyo:PB01_01035"/>
<protein>
    <submittedName>
        <fullName evidence="1">TRASH domain-containing protein</fullName>
    </submittedName>
</protein>
<dbReference type="EMBL" id="CP031223">
    <property type="protein sequence ID" value="QFG01058.1"/>
    <property type="molecule type" value="Genomic_DNA"/>
</dbReference>
<gene>
    <name evidence="1" type="ORF">PB01_01035</name>
</gene>
<organism evidence="1 2">
    <name type="scientific">Psychrobacillus glaciei</name>
    <dbReference type="NCBI Taxonomy" id="2283160"/>
    <lineage>
        <taxon>Bacteria</taxon>
        <taxon>Bacillati</taxon>
        <taxon>Bacillota</taxon>
        <taxon>Bacilli</taxon>
        <taxon>Bacillales</taxon>
        <taxon>Bacillaceae</taxon>
        <taxon>Psychrobacillus</taxon>
    </lineage>
</organism>
<keyword evidence="2" id="KW-1185">Reference proteome</keyword>